<dbReference type="Proteomes" id="UP000013776">
    <property type="component" value="Unassembled WGS sequence"/>
</dbReference>
<comment type="caution">
    <text evidence="2">The sequence shown here is derived from an EMBL/GenBank/DDBJ whole genome shotgun (WGS) entry which is preliminary data.</text>
</comment>
<keyword evidence="3" id="KW-1185">Reference proteome</keyword>
<dbReference type="EMBL" id="CAHR02000164">
    <property type="protein sequence ID" value="CCG83636.1"/>
    <property type="molecule type" value="Genomic_DNA"/>
</dbReference>
<accession>R4XDG8</accession>
<feature type="region of interest" description="Disordered" evidence="1">
    <location>
        <begin position="327"/>
        <end position="411"/>
    </location>
</feature>
<evidence type="ECO:0000256" key="1">
    <source>
        <dbReference type="SAM" id="MobiDB-lite"/>
    </source>
</evidence>
<gene>
    <name evidence="2" type="ORF">TAPDE_003841</name>
</gene>
<feature type="compositionally biased region" description="Acidic residues" evidence="1">
    <location>
        <begin position="348"/>
        <end position="361"/>
    </location>
</feature>
<sequence>MVMTVNGKGERSSGRETYSAAITALTTNGARPGRDAINCTDEDHLKLICYNQGVVIGFFSLLEAEGFDFTDLTKRSNLQALVRLRMLSYSGVVNRIFEYLLLKGARSRGLVPELHAKLVIQDRLLMMVALADGTRNELNRKYMLTIAKRPGIAKALAMYAAKIFTNQPKNLASDRAENDTMRTIAENIGELSRYRDFCIIFATIWGQQLKYRIVTLAEEYTRFCPKFTTIPGVATARPVVTKNLIEQARMATAASTISWNETITELNEVPNSDFVVEPAPEANLEDGDMGDLAALQAFLDAGPPEALKNLTVQMSNVTLLQDVPFRSSCDSSRDAQEDIGNIQPMNTDSEEGESQTDDEVLTNDSTRTIRDRCSSDTGECQPGVSSPARRGRTLVPVIPNSSPGKRRRDWSHPSYLNLSPIKRWSPTHKRLRSASVTLQSDGYWEKRKYLSSGEQELVVALQPLESPFVRPRKLFQE</sequence>
<reference evidence="2 3" key="1">
    <citation type="journal article" date="2013" name="MBio">
        <title>Genome sequencing of the plant pathogen Taphrina deformans, the causal agent of peach leaf curl.</title>
        <authorList>
            <person name="Cisse O.H."/>
            <person name="Almeida J.M.G.C.F."/>
            <person name="Fonseca A."/>
            <person name="Kumar A.A."/>
            <person name="Salojaervi J."/>
            <person name="Overmyer K."/>
            <person name="Hauser P.M."/>
            <person name="Pagni M."/>
        </authorList>
    </citation>
    <scope>NUCLEOTIDE SEQUENCE [LARGE SCALE GENOMIC DNA]</scope>
    <source>
        <strain evidence="3">PYCC 5710 / ATCC 11124 / CBS 356.35 / IMI 108563 / JCM 9778 / NBRC 8474</strain>
    </source>
</reference>
<evidence type="ECO:0000313" key="2">
    <source>
        <dbReference type="EMBL" id="CCG83636.1"/>
    </source>
</evidence>
<evidence type="ECO:0000313" key="3">
    <source>
        <dbReference type="Proteomes" id="UP000013776"/>
    </source>
</evidence>
<organism evidence="2 3">
    <name type="scientific">Taphrina deformans (strain PYCC 5710 / ATCC 11124 / CBS 356.35 / IMI 108563 / JCM 9778 / NBRC 8474)</name>
    <name type="common">Peach leaf curl fungus</name>
    <name type="synonym">Lalaria deformans</name>
    <dbReference type="NCBI Taxonomy" id="1097556"/>
    <lineage>
        <taxon>Eukaryota</taxon>
        <taxon>Fungi</taxon>
        <taxon>Dikarya</taxon>
        <taxon>Ascomycota</taxon>
        <taxon>Taphrinomycotina</taxon>
        <taxon>Taphrinomycetes</taxon>
        <taxon>Taphrinales</taxon>
        <taxon>Taphrinaceae</taxon>
        <taxon>Taphrina</taxon>
    </lineage>
</organism>
<protein>
    <submittedName>
        <fullName evidence="2">Uncharacterized protein</fullName>
    </submittedName>
</protein>
<proteinExistence type="predicted"/>
<dbReference type="AlphaFoldDB" id="R4XDG8"/>
<name>R4XDG8_TAPDE</name>